<proteinExistence type="predicted"/>
<dbReference type="AlphaFoldDB" id="A0A5K7YRA5"/>
<organism evidence="1 2">
    <name type="scientific">Desulfosarcina alkanivorans</name>
    <dbReference type="NCBI Taxonomy" id="571177"/>
    <lineage>
        <taxon>Bacteria</taxon>
        <taxon>Pseudomonadati</taxon>
        <taxon>Thermodesulfobacteriota</taxon>
        <taxon>Desulfobacteria</taxon>
        <taxon>Desulfobacterales</taxon>
        <taxon>Desulfosarcinaceae</taxon>
        <taxon>Desulfosarcina</taxon>
    </lineage>
</organism>
<keyword evidence="2" id="KW-1185">Reference proteome</keyword>
<evidence type="ECO:0000313" key="2">
    <source>
        <dbReference type="Proteomes" id="UP000427906"/>
    </source>
</evidence>
<protein>
    <submittedName>
        <fullName evidence="1">Uncharacterized protein</fullName>
    </submittedName>
</protein>
<dbReference type="KEGG" id="dalk:DSCA_57060"/>
<gene>
    <name evidence="1" type="ORF">DSCA_57060</name>
</gene>
<dbReference type="Proteomes" id="UP000427906">
    <property type="component" value="Chromosome"/>
</dbReference>
<accession>A0A5K7YRA5</accession>
<dbReference type="EMBL" id="AP021874">
    <property type="protein sequence ID" value="BBO71776.1"/>
    <property type="molecule type" value="Genomic_DNA"/>
</dbReference>
<name>A0A5K7YRA5_9BACT</name>
<sequence length="93" mass="10366">MNTFRFGLSGVWLWDPALRAVTHARGLVSCDILNGDAFPAGCQPNSRRSLPLKEQVPITDIGTFTDTARQHPAERADNTQTDRKKKVLFRVSV</sequence>
<evidence type="ECO:0000313" key="1">
    <source>
        <dbReference type="EMBL" id="BBO71776.1"/>
    </source>
</evidence>
<reference evidence="1 2" key="1">
    <citation type="submission" date="2019-11" db="EMBL/GenBank/DDBJ databases">
        <title>Comparative genomics of hydrocarbon-degrading Desulfosarcina strains.</title>
        <authorList>
            <person name="Watanabe M."/>
            <person name="Kojima H."/>
            <person name="Fukui M."/>
        </authorList>
    </citation>
    <scope>NUCLEOTIDE SEQUENCE [LARGE SCALE GENOMIC DNA]</scope>
    <source>
        <strain evidence="1 2">PL12</strain>
    </source>
</reference>